<dbReference type="RefSeq" id="XP_013262693.1">
    <property type="nucleotide sequence ID" value="XM_013407239.1"/>
</dbReference>
<dbReference type="VEuPathDB" id="FungiDB:A1O9_04953"/>
<dbReference type="Proteomes" id="UP000027920">
    <property type="component" value="Unassembled WGS sequence"/>
</dbReference>
<evidence type="ECO:0000313" key="3">
    <source>
        <dbReference type="Proteomes" id="UP000027920"/>
    </source>
</evidence>
<dbReference type="EMBL" id="AMGV01000003">
    <property type="protein sequence ID" value="KEF60103.1"/>
    <property type="molecule type" value="Genomic_DNA"/>
</dbReference>
<feature type="compositionally biased region" description="Polar residues" evidence="1">
    <location>
        <begin position="364"/>
        <end position="373"/>
    </location>
</feature>
<dbReference type="HOGENOM" id="CLU_029628_0_0_1"/>
<reference evidence="2 3" key="1">
    <citation type="submission" date="2013-03" db="EMBL/GenBank/DDBJ databases">
        <title>The Genome Sequence of Exophiala aquamarina CBS 119918.</title>
        <authorList>
            <consortium name="The Broad Institute Genomics Platform"/>
            <person name="Cuomo C."/>
            <person name="de Hoog S."/>
            <person name="Gorbushina A."/>
            <person name="Walker B."/>
            <person name="Young S.K."/>
            <person name="Zeng Q."/>
            <person name="Gargeya S."/>
            <person name="Fitzgerald M."/>
            <person name="Haas B."/>
            <person name="Abouelleil A."/>
            <person name="Allen A.W."/>
            <person name="Alvarado L."/>
            <person name="Arachchi H.M."/>
            <person name="Berlin A.M."/>
            <person name="Chapman S.B."/>
            <person name="Gainer-Dewar J."/>
            <person name="Goldberg J."/>
            <person name="Griggs A."/>
            <person name="Gujja S."/>
            <person name="Hansen M."/>
            <person name="Howarth C."/>
            <person name="Imamovic A."/>
            <person name="Ireland A."/>
            <person name="Larimer J."/>
            <person name="McCowan C."/>
            <person name="Murphy C."/>
            <person name="Pearson M."/>
            <person name="Poon T.W."/>
            <person name="Priest M."/>
            <person name="Roberts A."/>
            <person name="Saif S."/>
            <person name="Shea T."/>
            <person name="Sisk P."/>
            <person name="Sykes S."/>
            <person name="Wortman J."/>
            <person name="Nusbaum C."/>
            <person name="Birren B."/>
        </authorList>
    </citation>
    <scope>NUCLEOTIDE SEQUENCE [LARGE SCALE GENOMIC DNA]</scope>
    <source>
        <strain evidence="2 3">CBS 119918</strain>
    </source>
</reference>
<dbReference type="AlphaFoldDB" id="A0A072PL74"/>
<feature type="compositionally biased region" description="Acidic residues" evidence="1">
    <location>
        <begin position="159"/>
        <end position="169"/>
    </location>
</feature>
<dbReference type="OrthoDB" id="5430106at2759"/>
<feature type="compositionally biased region" description="Polar residues" evidence="1">
    <location>
        <begin position="18"/>
        <end position="31"/>
    </location>
</feature>
<feature type="compositionally biased region" description="Polar residues" evidence="1">
    <location>
        <begin position="487"/>
        <end position="496"/>
    </location>
</feature>
<keyword evidence="3" id="KW-1185">Reference proteome</keyword>
<protein>
    <submittedName>
        <fullName evidence="2">Uncharacterized protein</fullName>
    </submittedName>
</protein>
<proteinExistence type="predicted"/>
<organism evidence="2 3">
    <name type="scientific">Exophiala aquamarina CBS 119918</name>
    <dbReference type="NCBI Taxonomy" id="1182545"/>
    <lineage>
        <taxon>Eukaryota</taxon>
        <taxon>Fungi</taxon>
        <taxon>Dikarya</taxon>
        <taxon>Ascomycota</taxon>
        <taxon>Pezizomycotina</taxon>
        <taxon>Eurotiomycetes</taxon>
        <taxon>Chaetothyriomycetidae</taxon>
        <taxon>Chaetothyriales</taxon>
        <taxon>Herpotrichiellaceae</taxon>
        <taxon>Exophiala</taxon>
    </lineage>
</organism>
<dbReference type="STRING" id="1182545.A0A072PL74"/>
<feature type="compositionally biased region" description="Polar residues" evidence="1">
    <location>
        <begin position="334"/>
        <end position="349"/>
    </location>
</feature>
<evidence type="ECO:0000313" key="2">
    <source>
        <dbReference type="EMBL" id="KEF60103.1"/>
    </source>
</evidence>
<dbReference type="GeneID" id="25279880"/>
<feature type="compositionally biased region" description="Polar residues" evidence="1">
    <location>
        <begin position="207"/>
        <end position="240"/>
    </location>
</feature>
<feature type="compositionally biased region" description="Basic residues" evidence="1">
    <location>
        <begin position="32"/>
        <end position="50"/>
    </location>
</feature>
<feature type="region of interest" description="Disordered" evidence="1">
    <location>
        <begin position="1"/>
        <end position="421"/>
    </location>
</feature>
<evidence type="ECO:0000256" key="1">
    <source>
        <dbReference type="SAM" id="MobiDB-lite"/>
    </source>
</evidence>
<gene>
    <name evidence="2" type="ORF">A1O9_04953</name>
</gene>
<comment type="caution">
    <text evidence="2">The sequence shown here is derived from an EMBL/GenBank/DDBJ whole genome shotgun (WGS) entry which is preliminary data.</text>
</comment>
<feature type="compositionally biased region" description="Polar residues" evidence="1">
    <location>
        <begin position="171"/>
        <end position="195"/>
    </location>
</feature>
<sequence length="585" mass="63314">MPSSSPSPMKRPSLTERAPSTHSLSSSGKQTTMHKVHRPHVVSRHSRNVSHGKGLGKLGKVHSTANIASDAHPHPHQRKKSTGSTPPQSPGVPLVRRNASQAALAKNLSHGNLRKNHSANTLARNLSHPALKKVGLAPAPKRKNKDRRDNVFQIGDHSSEDEEEAEWEDSTTQSPEATRNNSKTSTPARTATPNGESIPKEHHETSISHPLHTSSPPQPSLKNNNRSAPNLWKQSDMSPSRTPPEPHLLQQKTRGSRAPPAMSTISAHVTPTQLTRTESSKSFSQITHAEAASMNSTPTTPGPGQSSLIDGGVSHFLEDPASSQRIIDEDLDSGSPSGFLSNYKPQPSESPEKARTFHKPRGQQAPSRTQQKLELQRREMIRASASTPTTPPPSGMGLDLGSSTSLQSRTGSRSRNRNLAGGRTIAGEIKAVKQDYEGAIKQLTVVRRFRSPIVESMIRLKESGTLPQDVGAVSVGGAFSKSRPQSRRGQSSNNANGHAAKSGVSRSLEDRKPSPLALRSSSRGGGRVHFQRQTSHDDIEVTPSHGSLDELQDDEQDGLSPEEALLRRIWDSREVYDSGEQVGPR</sequence>
<feature type="compositionally biased region" description="Polar residues" evidence="1">
    <location>
        <begin position="401"/>
        <end position="413"/>
    </location>
</feature>
<feature type="region of interest" description="Disordered" evidence="1">
    <location>
        <begin position="468"/>
        <end position="562"/>
    </location>
</feature>
<accession>A0A072PL74</accession>
<feature type="compositionally biased region" description="Polar residues" evidence="1">
    <location>
        <begin position="263"/>
        <end position="308"/>
    </location>
</feature>
<name>A0A072PL74_9EURO</name>